<evidence type="ECO:0000313" key="2">
    <source>
        <dbReference type="Proteomes" id="UP000019140"/>
    </source>
</evidence>
<organism evidence="1 2">
    <name type="scientific">Candidatus Entotheonella gemina</name>
    <dbReference type="NCBI Taxonomy" id="1429439"/>
    <lineage>
        <taxon>Bacteria</taxon>
        <taxon>Pseudomonadati</taxon>
        <taxon>Nitrospinota/Tectimicrobiota group</taxon>
        <taxon>Candidatus Tectimicrobiota</taxon>
        <taxon>Candidatus Entotheonellia</taxon>
        <taxon>Candidatus Entotheonellales</taxon>
        <taxon>Candidatus Entotheonellaceae</taxon>
        <taxon>Candidatus Entotheonella</taxon>
    </lineage>
</organism>
<evidence type="ECO:0000313" key="1">
    <source>
        <dbReference type="EMBL" id="ETX08532.1"/>
    </source>
</evidence>
<gene>
    <name evidence="1" type="ORF">ETSY2_04825</name>
</gene>
<comment type="caution">
    <text evidence="1">The sequence shown here is derived from an EMBL/GenBank/DDBJ whole genome shotgun (WGS) entry which is preliminary data.</text>
</comment>
<dbReference type="AlphaFoldDB" id="W4MFU6"/>
<name>W4MFU6_9BACT</name>
<keyword evidence="2" id="KW-1185">Reference proteome</keyword>
<dbReference type="Proteomes" id="UP000019140">
    <property type="component" value="Unassembled WGS sequence"/>
</dbReference>
<dbReference type="EMBL" id="AZHX01000194">
    <property type="protein sequence ID" value="ETX08532.1"/>
    <property type="molecule type" value="Genomic_DNA"/>
</dbReference>
<proteinExistence type="predicted"/>
<dbReference type="HOGENOM" id="CLU_2680837_0_0_7"/>
<reference evidence="1 2" key="1">
    <citation type="journal article" date="2014" name="Nature">
        <title>An environmental bacterial taxon with a large and distinct metabolic repertoire.</title>
        <authorList>
            <person name="Wilson M.C."/>
            <person name="Mori T."/>
            <person name="Ruckert C."/>
            <person name="Uria A.R."/>
            <person name="Helf M.J."/>
            <person name="Takada K."/>
            <person name="Gernert C."/>
            <person name="Steffens U.A."/>
            <person name="Heycke N."/>
            <person name="Schmitt S."/>
            <person name="Rinke C."/>
            <person name="Helfrich E.J."/>
            <person name="Brachmann A.O."/>
            <person name="Gurgui C."/>
            <person name="Wakimoto T."/>
            <person name="Kracht M."/>
            <person name="Crusemann M."/>
            <person name="Hentschel U."/>
            <person name="Abe I."/>
            <person name="Matsunaga S."/>
            <person name="Kalinowski J."/>
            <person name="Takeyama H."/>
            <person name="Piel J."/>
        </authorList>
    </citation>
    <scope>NUCLEOTIDE SEQUENCE [LARGE SCALE GENOMIC DNA]</scope>
    <source>
        <strain evidence="2">TSY2</strain>
    </source>
</reference>
<accession>W4MFU6</accession>
<sequence length="74" mass="8117">MVTIIFPDRDTEKRALAFLLGRFSGRVLRSGEHLVPEAALEALADQNIPFTVKGKTTYEQQLAAIRGPVAPPVQ</sequence>
<protein>
    <submittedName>
        <fullName evidence="1">Uncharacterized protein</fullName>
    </submittedName>
</protein>